<dbReference type="AlphaFoldDB" id="A0A2H3JY88"/>
<reference evidence="1 2" key="1">
    <citation type="journal article" date="2012" name="Science">
        <title>The Paleozoic origin of enzymatic lignin decomposition reconstructed from 31 fungal genomes.</title>
        <authorList>
            <person name="Floudas D."/>
            <person name="Binder M."/>
            <person name="Riley R."/>
            <person name="Barry K."/>
            <person name="Blanchette R.A."/>
            <person name="Henrissat B."/>
            <person name="Martinez A.T."/>
            <person name="Otillar R."/>
            <person name="Spatafora J.W."/>
            <person name="Yadav J.S."/>
            <person name="Aerts A."/>
            <person name="Benoit I."/>
            <person name="Boyd A."/>
            <person name="Carlson A."/>
            <person name="Copeland A."/>
            <person name="Coutinho P.M."/>
            <person name="de Vries R.P."/>
            <person name="Ferreira P."/>
            <person name="Findley K."/>
            <person name="Foster B."/>
            <person name="Gaskell J."/>
            <person name="Glotzer D."/>
            <person name="Gorecki P."/>
            <person name="Heitman J."/>
            <person name="Hesse C."/>
            <person name="Hori C."/>
            <person name="Igarashi K."/>
            <person name="Jurgens J.A."/>
            <person name="Kallen N."/>
            <person name="Kersten P."/>
            <person name="Kohler A."/>
            <person name="Kuees U."/>
            <person name="Kumar T.K.A."/>
            <person name="Kuo A."/>
            <person name="LaButti K."/>
            <person name="Larrondo L.F."/>
            <person name="Lindquist E."/>
            <person name="Ling A."/>
            <person name="Lombard V."/>
            <person name="Lucas S."/>
            <person name="Lundell T."/>
            <person name="Martin R."/>
            <person name="McLaughlin D.J."/>
            <person name="Morgenstern I."/>
            <person name="Morin E."/>
            <person name="Murat C."/>
            <person name="Nagy L.G."/>
            <person name="Nolan M."/>
            <person name="Ohm R.A."/>
            <person name="Patyshakuliyeva A."/>
            <person name="Rokas A."/>
            <person name="Ruiz-Duenas F.J."/>
            <person name="Sabat G."/>
            <person name="Salamov A."/>
            <person name="Samejima M."/>
            <person name="Schmutz J."/>
            <person name="Slot J.C."/>
            <person name="St John F."/>
            <person name="Stenlid J."/>
            <person name="Sun H."/>
            <person name="Sun S."/>
            <person name="Syed K."/>
            <person name="Tsang A."/>
            <person name="Wiebenga A."/>
            <person name="Young D."/>
            <person name="Pisabarro A."/>
            <person name="Eastwood D.C."/>
            <person name="Martin F."/>
            <person name="Cullen D."/>
            <person name="Grigoriev I.V."/>
            <person name="Hibbett D.S."/>
        </authorList>
    </citation>
    <scope>NUCLEOTIDE SEQUENCE [LARGE SCALE GENOMIC DNA]</scope>
    <source>
        <strain evidence="1 2">MD-104</strain>
    </source>
</reference>
<dbReference type="Proteomes" id="UP000218811">
    <property type="component" value="Unassembled WGS sequence"/>
</dbReference>
<keyword evidence="2" id="KW-1185">Reference proteome</keyword>
<organism evidence="1 2">
    <name type="scientific">Wolfiporia cocos (strain MD-104)</name>
    <name type="common">Brown rot fungus</name>
    <dbReference type="NCBI Taxonomy" id="742152"/>
    <lineage>
        <taxon>Eukaryota</taxon>
        <taxon>Fungi</taxon>
        <taxon>Dikarya</taxon>
        <taxon>Basidiomycota</taxon>
        <taxon>Agaricomycotina</taxon>
        <taxon>Agaricomycetes</taxon>
        <taxon>Polyporales</taxon>
        <taxon>Phaeolaceae</taxon>
        <taxon>Wolfiporia</taxon>
    </lineage>
</organism>
<evidence type="ECO:0000313" key="1">
    <source>
        <dbReference type="EMBL" id="PCH44963.1"/>
    </source>
</evidence>
<accession>A0A2H3JY88</accession>
<protein>
    <submittedName>
        <fullName evidence="1">Uncharacterized protein</fullName>
    </submittedName>
</protein>
<dbReference type="EMBL" id="KB468168">
    <property type="protein sequence ID" value="PCH44963.1"/>
    <property type="molecule type" value="Genomic_DNA"/>
</dbReference>
<sequence length="116" mass="13029">MCKDCWQLHIKQRQVGFWQDRDGCCLSPRTSEYQLPTAGCHAGDALPRIVIFDLTASSVIIFVFSARNAVVVSLWCARHRQGNTASSVKVCGDPDIDTVRPCAEGKRRNLQTIWLH</sequence>
<evidence type="ECO:0000313" key="2">
    <source>
        <dbReference type="Proteomes" id="UP000218811"/>
    </source>
</evidence>
<proteinExistence type="predicted"/>
<name>A0A2H3JY88_WOLCO</name>
<gene>
    <name evidence="1" type="ORF">WOLCODRAFT_124391</name>
</gene>